<comment type="function">
    <text evidence="4">Subunits I and II form the functional core of the enzyme complex. Electrons originating in cytochrome c are transferred via heme a and Cu(A) to the binuclear center formed by heme a3 and Cu(B).</text>
</comment>
<organism evidence="9 10">
    <name type="scientific">Pseudogracilibacillus auburnensis</name>
    <dbReference type="NCBI Taxonomy" id="1494959"/>
    <lineage>
        <taxon>Bacteria</taxon>
        <taxon>Bacillati</taxon>
        <taxon>Bacillota</taxon>
        <taxon>Bacilli</taxon>
        <taxon>Bacillales</taxon>
        <taxon>Bacillaceae</taxon>
        <taxon>Pseudogracilibacillus</taxon>
    </lineage>
</organism>
<gene>
    <name evidence="9" type="ORF">DFR56_102296</name>
</gene>
<evidence type="ECO:0000256" key="3">
    <source>
        <dbReference type="ARBA" id="ARBA00023008"/>
    </source>
</evidence>
<dbReference type="Pfam" id="PF00116">
    <property type="entry name" value="COX2"/>
    <property type="match status" value="1"/>
</dbReference>
<dbReference type="AlphaFoldDB" id="A0A2V3W8K6"/>
<evidence type="ECO:0000256" key="7">
    <source>
        <dbReference type="SAM" id="Phobius"/>
    </source>
</evidence>
<accession>A0A2V3W8K6</accession>
<keyword evidence="7" id="KW-0472">Membrane</keyword>
<keyword evidence="2" id="KW-0479">Metal-binding</keyword>
<evidence type="ECO:0000256" key="4">
    <source>
        <dbReference type="ARBA" id="ARBA00024688"/>
    </source>
</evidence>
<keyword evidence="3" id="KW-0186">Copper</keyword>
<name>A0A2V3W8K6_9BACI</name>
<dbReference type="OrthoDB" id="279535at2"/>
<evidence type="ECO:0000256" key="2">
    <source>
        <dbReference type="ARBA" id="ARBA00022723"/>
    </source>
</evidence>
<evidence type="ECO:0000313" key="9">
    <source>
        <dbReference type="EMBL" id="PXW89518.1"/>
    </source>
</evidence>
<keyword evidence="7" id="KW-1133">Transmembrane helix</keyword>
<feature type="transmembrane region" description="Helical" evidence="7">
    <location>
        <begin position="47"/>
        <end position="64"/>
    </location>
</feature>
<evidence type="ECO:0000256" key="6">
    <source>
        <dbReference type="ARBA" id="ARBA00047816"/>
    </source>
</evidence>
<evidence type="ECO:0000256" key="1">
    <source>
        <dbReference type="ARBA" id="ARBA00004196"/>
    </source>
</evidence>
<protein>
    <recommendedName>
        <fullName evidence="5">Cytochrome aa3 subunit 2</fullName>
    </recommendedName>
</protein>
<dbReference type="RefSeq" id="WP_110394232.1">
    <property type="nucleotide sequence ID" value="NZ_JBHUHB010000001.1"/>
</dbReference>
<dbReference type="GO" id="GO:0016020">
    <property type="term" value="C:membrane"/>
    <property type="evidence" value="ECO:0007669"/>
    <property type="project" value="InterPro"/>
</dbReference>
<dbReference type="InterPro" id="IPR008972">
    <property type="entry name" value="Cupredoxin"/>
</dbReference>
<dbReference type="PANTHER" id="PTHR42838:SF2">
    <property type="entry name" value="NITROUS-OXIDE REDUCTASE"/>
    <property type="match status" value="1"/>
</dbReference>
<dbReference type="EMBL" id="QJJQ01000002">
    <property type="protein sequence ID" value="PXW89518.1"/>
    <property type="molecule type" value="Genomic_DNA"/>
</dbReference>
<comment type="subcellular location">
    <subcellularLocation>
        <location evidence="1">Cell envelope</location>
    </subcellularLocation>
</comment>
<dbReference type="Gene3D" id="2.60.40.420">
    <property type="entry name" value="Cupredoxins - blue copper proteins"/>
    <property type="match status" value="1"/>
</dbReference>
<dbReference type="Proteomes" id="UP000247978">
    <property type="component" value="Unassembled WGS sequence"/>
</dbReference>
<dbReference type="InterPro" id="IPR002429">
    <property type="entry name" value="CcO_II-like_C"/>
</dbReference>
<dbReference type="GO" id="GO:0005507">
    <property type="term" value="F:copper ion binding"/>
    <property type="evidence" value="ECO:0007669"/>
    <property type="project" value="InterPro"/>
</dbReference>
<feature type="domain" description="Cytochrome oxidase subunit II copper A binding" evidence="8">
    <location>
        <begin position="78"/>
        <end position="173"/>
    </location>
</feature>
<dbReference type="SUPFAM" id="SSF49503">
    <property type="entry name" value="Cupredoxins"/>
    <property type="match status" value="1"/>
</dbReference>
<comment type="caution">
    <text evidence="9">The sequence shown here is derived from an EMBL/GenBank/DDBJ whole genome shotgun (WGS) entry which is preliminary data.</text>
</comment>
<sequence>MIQLIVWYATLLFIILLAVVFGWVAFSSKKKQDYAPIIKRWYKARSIYGVLLVVLMLVVTIYTLRELPFNEPSHVEGVEVIPVHVEAFQFGFELNMTEFSVGDTVEFNVTTKDVTHGFGVYDPDMVLVGQTQAMPEYTNTFYLTFDQPGTYQVLCLEYCGLAHHMMMTEMVVK</sequence>
<dbReference type="GO" id="GO:0004129">
    <property type="term" value="F:cytochrome-c oxidase activity"/>
    <property type="evidence" value="ECO:0007669"/>
    <property type="project" value="UniProtKB-EC"/>
</dbReference>
<keyword evidence="10" id="KW-1185">Reference proteome</keyword>
<evidence type="ECO:0000313" key="10">
    <source>
        <dbReference type="Proteomes" id="UP000247978"/>
    </source>
</evidence>
<proteinExistence type="predicted"/>
<evidence type="ECO:0000259" key="8">
    <source>
        <dbReference type="PROSITE" id="PS50857"/>
    </source>
</evidence>
<comment type="catalytic activity">
    <reaction evidence="6">
        <text>4 Fe(II)-[cytochrome c] + O2 + 8 H(+)(in) = 4 Fe(III)-[cytochrome c] + 2 H2O + 4 H(+)(out)</text>
        <dbReference type="Rhea" id="RHEA:11436"/>
        <dbReference type="Rhea" id="RHEA-COMP:10350"/>
        <dbReference type="Rhea" id="RHEA-COMP:14399"/>
        <dbReference type="ChEBI" id="CHEBI:15377"/>
        <dbReference type="ChEBI" id="CHEBI:15378"/>
        <dbReference type="ChEBI" id="CHEBI:15379"/>
        <dbReference type="ChEBI" id="CHEBI:29033"/>
        <dbReference type="ChEBI" id="CHEBI:29034"/>
        <dbReference type="EC" id="7.1.1.9"/>
    </reaction>
</comment>
<dbReference type="InterPro" id="IPR051403">
    <property type="entry name" value="NosZ/Cyto_c_oxidase_sub2"/>
</dbReference>
<dbReference type="PANTHER" id="PTHR42838">
    <property type="entry name" value="CYTOCHROME C OXIDASE SUBUNIT II"/>
    <property type="match status" value="1"/>
</dbReference>
<keyword evidence="7" id="KW-0812">Transmembrane</keyword>
<feature type="transmembrane region" description="Helical" evidence="7">
    <location>
        <begin position="6"/>
        <end position="26"/>
    </location>
</feature>
<dbReference type="PROSITE" id="PS00078">
    <property type="entry name" value="COX2"/>
    <property type="match status" value="1"/>
</dbReference>
<reference evidence="9 10" key="1">
    <citation type="submission" date="2018-05" db="EMBL/GenBank/DDBJ databases">
        <title>Genomic Encyclopedia of Type Strains, Phase IV (KMG-IV): sequencing the most valuable type-strain genomes for metagenomic binning, comparative biology and taxonomic classification.</title>
        <authorList>
            <person name="Goeker M."/>
        </authorList>
    </citation>
    <scope>NUCLEOTIDE SEQUENCE [LARGE SCALE GENOMIC DNA]</scope>
    <source>
        <strain evidence="9 10">DSM 28556</strain>
    </source>
</reference>
<dbReference type="GO" id="GO:0030313">
    <property type="term" value="C:cell envelope"/>
    <property type="evidence" value="ECO:0007669"/>
    <property type="project" value="UniProtKB-SubCell"/>
</dbReference>
<evidence type="ECO:0000256" key="5">
    <source>
        <dbReference type="ARBA" id="ARBA00031399"/>
    </source>
</evidence>
<dbReference type="InterPro" id="IPR001505">
    <property type="entry name" value="Copper_CuA"/>
</dbReference>
<dbReference type="PROSITE" id="PS50857">
    <property type="entry name" value="COX2_CUA"/>
    <property type="match status" value="1"/>
</dbReference>